<accession>A0ABM5QLZ3</accession>
<feature type="signal peptide" evidence="6">
    <location>
        <begin position="1"/>
        <end position="25"/>
    </location>
</feature>
<evidence type="ECO:0000256" key="4">
    <source>
        <dbReference type="ARBA" id="ARBA00022729"/>
    </source>
</evidence>
<dbReference type="InterPro" id="IPR002491">
    <property type="entry name" value="ABC_transptr_periplasmic_BD"/>
</dbReference>
<evidence type="ECO:0000256" key="1">
    <source>
        <dbReference type="ARBA" id="ARBA00004196"/>
    </source>
</evidence>
<protein>
    <submittedName>
        <fullName evidence="8">Iron ABC transporter substrate-binding protein</fullName>
    </submittedName>
</protein>
<dbReference type="RefSeq" id="WP_038604784.1">
    <property type="nucleotide sequence ID" value="NZ_CP008944.1"/>
</dbReference>
<evidence type="ECO:0000259" key="7">
    <source>
        <dbReference type="PROSITE" id="PS50983"/>
    </source>
</evidence>
<dbReference type="InterPro" id="IPR051313">
    <property type="entry name" value="Bact_iron-sidero_bind"/>
</dbReference>
<dbReference type="Pfam" id="PF01497">
    <property type="entry name" value="Peripla_BP_2"/>
    <property type="match status" value="1"/>
</dbReference>
<feature type="domain" description="Fe/B12 periplasmic-binding" evidence="7">
    <location>
        <begin position="67"/>
        <end position="340"/>
    </location>
</feature>
<reference evidence="8 9" key="1">
    <citation type="submission" date="2014-07" db="EMBL/GenBank/DDBJ databases">
        <title>Complete genome sequence of Corynebacterium atypicum DSM 44849: identifiction of the mycolic acid biosynthesis genes.</title>
        <authorList>
            <person name="Tippelt A."/>
            <person name="Mollmann S."/>
            <person name="Albersmeier A."/>
            <person name="Jaenicke S."/>
            <person name="Ruckert C."/>
            <person name="Tauch A."/>
        </authorList>
    </citation>
    <scope>NUCLEOTIDE SEQUENCE [LARGE SCALE GENOMIC DNA]</scope>
    <source>
        <strain evidence="8 9">R2070</strain>
    </source>
</reference>
<gene>
    <name evidence="8" type="ORF">CATYP_03045</name>
</gene>
<keyword evidence="3" id="KW-0813">Transport</keyword>
<organism evidence="8 9">
    <name type="scientific">Corynebacterium atypicum</name>
    <dbReference type="NCBI Taxonomy" id="191610"/>
    <lineage>
        <taxon>Bacteria</taxon>
        <taxon>Bacillati</taxon>
        <taxon>Actinomycetota</taxon>
        <taxon>Actinomycetes</taxon>
        <taxon>Mycobacteriales</taxon>
        <taxon>Corynebacteriaceae</taxon>
        <taxon>Corynebacterium</taxon>
    </lineage>
</organism>
<evidence type="ECO:0000256" key="3">
    <source>
        <dbReference type="ARBA" id="ARBA00022448"/>
    </source>
</evidence>
<dbReference type="SUPFAM" id="SSF53807">
    <property type="entry name" value="Helical backbone' metal receptor"/>
    <property type="match status" value="1"/>
</dbReference>
<feature type="chain" id="PRO_5046648273" evidence="6">
    <location>
        <begin position="26"/>
        <end position="340"/>
    </location>
</feature>
<evidence type="ECO:0000256" key="6">
    <source>
        <dbReference type="SAM" id="SignalP"/>
    </source>
</evidence>
<dbReference type="PROSITE" id="PS51257">
    <property type="entry name" value="PROKAR_LIPOPROTEIN"/>
    <property type="match status" value="1"/>
</dbReference>
<dbReference type="EMBL" id="CP008944">
    <property type="protein sequence ID" value="AIG63828.1"/>
    <property type="molecule type" value="Genomic_DNA"/>
</dbReference>
<evidence type="ECO:0000313" key="9">
    <source>
        <dbReference type="Proteomes" id="UP000028504"/>
    </source>
</evidence>
<comment type="similarity">
    <text evidence="2">Belongs to the bacterial solute-binding protein 8 family.</text>
</comment>
<name>A0ABM5QLZ3_9CORY</name>
<comment type="subcellular location">
    <subcellularLocation>
        <location evidence="1">Cell envelope</location>
    </subcellularLocation>
</comment>
<sequence length="340" mass="36580">MAKFRHALVAVTAATALVLTGCSNAENGTSANSSANNTASSSEAVTATSVTVEDNYSEKTIELPIERVVSLDNRTFEVLDEWGVKLEAAPRKLVPHSIPGIKDDDSIVDIGNHREPNLEAIVAADPQVIVSGQCFTKYDDQIEEMNPQATLVEFEPRDGEPLDQELKRQVTALGKIFDKEDEAKKIVEDFDAALKRAKEAYDGQSTVMAVNVSGGEIGYIAPSIGRTYGPLFDLLNLKPALEVEGASSDHKGDDISVEAIADSNPDFLMVLDRDAGTSAGDAPDFKPAESVIKESALLQNVKAVKDGKVYIAPADTYTNESILTYTEILNDLADQFEAAK</sequence>
<evidence type="ECO:0000256" key="5">
    <source>
        <dbReference type="SAM" id="MobiDB-lite"/>
    </source>
</evidence>
<dbReference type="PANTHER" id="PTHR30532:SF28">
    <property type="entry name" value="PETROBACTIN-BINDING PROTEIN YCLQ"/>
    <property type="match status" value="1"/>
</dbReference>
<dbReference type="Proteomes" id="UP000028504">
    <property type="component" value="Chromosome"/>
</dbReference>
<evidence type="ECO:0000313" key="8">
    <source>
        <dbReference type="EMBL" id="AIG63828.1"/>
    </source>
</evidence>
<proteinExistence type="inferred from homology"/>
<dbReference type="Gene3D" id="3.40.50.1980">
    <property type="entry name" value="Nitrogenase molybdenum iron protein domain"/>
    <property type="match status" value="2"/>
</dbReference>
<dbReference type="PROSITE" id="PS50983">
    <property type="entry name" value="FE_B12_PBP"/>
    <property type="match status" value="1"/>
</dbReference>
<evidence type="ECO:0000256" key="2">
    <source>
        <dbReference type="ARBA" id="ARBA00008814"/>
    </source>
</evidence>
<feature type="region of interest" description="Disordered" evidence="5">
    <location>
        <begin position="26"/>
        <end position="48"/>
    </location>
</feature>
<dbReference type="PANTHER" id="PTHR30532">
    <property type="entry name" value="IRON III DICITRATE-BINDING PERIPLASMIC PROTEIN"/>
    <property type="match status" value="1"/>
</dbReference>
<keyword evidence="4 6" id="KW-0732">Signal</keyword>
<keyword evidence="9" id="KW-1185">Reference proteome</keyword>